<feature type="transmembrane region" description="Helical" evidence="2">
    <location>
        <begin position="43"/>
        <end position="65"/>
    </location>
</feature>
<feature type="region of interest" description="Disordered" evidence="1">
    <location>
        <begin position="249"/>
        <end position="270"/>
    </location>
</feature>
<keyword evidence="2" id="KW-1133">Transmembrane helix</keyword>
<feature type="region of interest" description="Disordered" evidence="1">
    <location>
        <begin position="1"/>
        <end position="40"/>
    </location>
</feature>
<keyword evidence="2" id="KW-0472">Membrane</keyword>
<protein>
    <submittedName>
        <fullName evidence="3">Uncharacterized protein</fullName>
    </submittedName>
</protein>
<comment type="caution">
    <text evidence="3">The sequence shown here is derived from an EMBL/GenBank/DDBJ whole genome shotgun (WGS) entry which is preliminary data.</text>
</comment>
<evidence type="ECO:0000313" key="3">
    <source>
        <dbReference type="EMBL" id="RAY11046.1"/>
    </source>
</evidence>
<organism evidence="3 4">
    <name type="scientific">Actinomadura craniellae</name>
    <dbReference type="NCBI Taxonomy" id="2231787"/>
    <lineage>
        <taxon>Bacteria</taxon>
        <taxon>Bacillati</taxon>
        <taxon>Actinomycetota</taxon>
        <taxon>Actinomycetes</taxon>
        <taxon>Streptosporangiales</taxon>
        <taxon>Thermomonosporaceae</taxon>
        <taxon>Actinomadura</taxon>
    </lineage>
</organism>
<gene>
    <name evidence="3" type="ORF">DPM19_32605</name>
</gene>
<dbReference type="Proteomes" id="UP000251891">
    <property type="component" value="Unassembled WGS sequence"/>
</dbReference>
<reference evidence="3 4" key="1">
    <citation type="submission" date="2018-06" db="EMBL/GenBank/DDBJ databases">
        <title>Actinomadura craniellae sp. nov. isolated from marine sponge Craniella sp.</title>
        <authorList>
            <person name="Li L."/>
            <person name="Xu Q.H."/>
            <person name="Lin H.W."/>
            <person name="Lu Y.H."/>
        </authorList>
    </citation>
    <scope>NUCLEOTIDE SEQUENCE [LARGE SCALE GENOMIC DNA]</scope>
    <source>
        <strain evidence="3 4">LHW63021</strain>
    </source>
</reference>
<evidence type="ECO:0000313" key="4">
    <source>
        <dbReference type="Proteomes" id="UP000251891"/>
    </source>
</evidence>
<dbReference type="RefSeq" id="WP_111871946.1">
    <property type="nucleotide sequence ID" value="NZ_QLYX01000022.1"/>
</dbReference>
<feature type="compositionally biased region" description="Basic residues" evidence="1">
    <location>
        <begin position="31"/>
        <end position="40"/>
    </location>
</feature>
<keyword evidence="4" id="KW-1185">Reference proteome</keyword>
<name>A0A365GW55_9ACTN</name>
<dbReference type="InterPro" id="IPR006311">
    <property type="entry name" value="TAT_signal"/>
</dbReference>
<sequence>MSIEDQLSGAMRQAVADLQPPPDLAEAGAARGRRMRRRHRLRTAGATAAATALAVAAATLGPAVLDGPDSPDRVVAPPSPAPVSAQELTRTLTGLLPRGGQIKVTEAKGTEHADKPRNAMVSVRYDDGAGPSRITLSLYRLPPSNSRGDASCPPKFTQPYDRCSATPRADGSVLLVNQGYTRPQTNTGEKFWYAVLTHKDGRQVRLDQFNSAEEKSAAGPTRPEPVLTPAQMSAVVTSPQWNRALAAIPFPPPAREQPGPKKPEGARGAPFVAMPDGKIVSLLTGLLPRNVRVVDHDNGGEMLLADRRGTSLLSISVQNGMYQSVIGITCDQRRLHGPGERTCGRSSGPNGAVVHLEEGPLEIDDRGATERVVDVLYPDGRRVAIRVSNGKTLKSGPRTRPEPILALDQLLTIATAPVWRS</sequence>
<evidence type="ECO:0000256" key="1">
    <source>
        <dbReference type="SAM" id="MobiDB-lite"/>
    </source>
</evidence>
<accession>A0A365GW55</accession>
<proteinExistence type="predicted"/>
<dbReference type="EMBL" id="QLYX01000022">
    <property type="protein sequence ID" value="RAY11046.1"/>
    <property type="molecule type" value="Genomic_DNA"/>
</dbReference>
<dbReference type="PROSITE" id="PS51318">
    <property type="entry name" value="TAT"/>
    <property type="match status" value="1"/>
</dbReference>
<dbReference type="AlphaFoldDB" id="A0A365GW55"/>
<dbReference type="OrthoDB" id="3686068at2"/>
<evidence type="ECO:0000256" key="2">
    <source>
        <dbReference type="SAM" id="Phobius"/>
    </source>
</evidence>
<keyword evidence="2" id="KW-0812">Transmembrane</keyword>